<accession>A0A4Y2CJR8</accession>
<protein>
    <submittedName>
        <fullName evidence="2">Uncharacterized protein</fullName>
    </submittedName>
</protein>
<dbReference type="EMBL" id="BGPR01000204">
    <property type="protein sequence ID" value="GBM04593.1"/>
    <property type="molecule type" value="Genomic_DNA"/>
</dbReference>
<dbReference type="Proteomes" id="UP000499080">
    <property type="component" value="Unassembled WGS sequence"/>
</dbReference>
<feature type="compositionally biased region" description="Polar residues" evidence="1">
    <location>
        <begin position="53"/>
        <end position="65"/>
    </location>
</feature>
<gene>
    <name evidence="2" type="ORF">AVEN_93990_1</name>
</gene>
<keyword evidence="3" id="KW-1185">Reference proteome</keyword>
<reference evidence="2 3" key="1">
    <citation type="journal article" date="2019" name="Sci. Rep.">
        <title>Orb-weaving spider Araneus ventricosus genome elucidates the spidroin gene catalogue.</title>
        <authorList>
            <person name="Kono N."/>
            <person name="Nakamura H."/>
            <person name="Ohtoshi R."/>
            <person name="Moran D.A.P."/>
            <person name="Shinohara A."/>
            <person name="Yoshida Y."/>
            <person name="Fujiwara M."/>
            <person name="Mori M."/>
            <person name="Tomita M."/>
            <person name="Arakawa K."/>
        </authorList>
    </citation>
    <scope>NUCLEOTIDE SEQUENCE [LARGE SCALE GENOMIC DNA]</scope>
</reference>
<proteinExistence type="predicted"/>
<feature type="region of interest" description="Disordered" evidence="1">
    <location>
        <begin position="1"/>
        <end position="41"/>
    </location>
</feature>
<evidence type="ECO:0000313" key="3">
    <source>
        <dbReference type="Proteomes" id="UP000499080"/>
    </source>
</evidence>
<organism evidence="2 3">
    <name type="scientific">Araneus ventricosus</name>
    <name type="common">Orbweaver spider</name>
    <name type="synonym">Epeira ventricosa</name>
    <dbReference type="NCBI Taxonomy" id="182803"/>
    <lineage>
        <taxon>Eukaryota</taxon>
        <taxon>Metazoa</taxon>
        <taxon>Ecdysozoa</taxon>
        <taxon>Arthropoda</taxon>
        <taxon>Chelicerata</taxon>
        <taxon>Arachnida</taxon>
        <taxon>Araneae</taxon>
        <taxon>Araneomorphae</taxon>
        <taxon>Entelegynae</taxon>
        <taxon>Araneoidea</taxon>
        <taxon>Araneidae</taxon>
        <taxon>Araneus</taxon>
    </lineage>
</organism>
<feature type="region of interest" description="Disordered" evidence="1">
    <location>
        <begin position="53"/>
        <end position="88"/>
    </location>
</feature>
<comment type="caution">
    <text evidence="2">The sequence shown here is derived from an EMBL/GenBank/DDBJ whole genome shotgun (WGS) entry which is preliminary data.</text>
</comment>
<feature type="compositionally biased region" description="Polar residues" evidence="1">
    <location>
        <begin position="7"/>
        <end position="19"/>
    </location>
</feature>
<evidence type="ECO:0000256" key="1">
    <source>
        <dbReference type="SAM" id="MobiDB-lite"/>
    </source>
</evidence>
<dbReference type="AlphaFoldDB" id="A0A4Y2CJR8"/>
<sequence length="213" mass="24497">MAKSRIDSVSPSQISTSFPTDDIRHRKRATESEFPPPRHFQHSKIISLDRINSASPSQISTSFPTDDNRHKKRATEHAVSPTQTSTTLQTDNIKHMAKSGIDSASPSQISTAFPTDDIRHKKRETEYESPLSKLLQHSKLITLNIWRRAGLILHTLPRFLLHSQLMILDIRREELNLHPPTQTYTTLRSKDNRRKCNSLSKVMHQFKEMNLDI</sequence>
<name>A0A4Y2CJR8_ARAVE</name>
<evidence type="ECO:0000313" key="2">
    <source>
        <dbReference type="EMBL" id="GBM04593.1"/>
    </source>
</evidence>